<dbReference type="SUPFAM" id="SSF56281">
    <property type="entry name" value="Metallo-hydrolase/oxidoreductase"/>
    <property type="match status" value="1"/>
</dbReference>
<dbReference type="InterPro" id="IPR052159">
    <property type="entry name" value="Competence_DNA_uptake"/>
</dbReference>
<keyword evidence="3" id="KW-1185">Reference proteome</keyword>
<dbReference type="InterPro" id="IPR036866">
    <property type="entry name" value="RibonucZ/Hydroxyglut_hydro"/>
</dbReference>
<accession>A0ABT5J7J0</accession>
<reference evidence="2" key="1">
    <citation type="journal article" date="2023" name="Microbiol Resour">
        <title>Genome Sequences of Rhodoplanes serenus and Two Thermotolerant Strains, Rhodoplanes tepidamans and 'Rhodoplanes cryptolactis,' Further Refine the Genus.</title>
        <authorList>
            <person name="Rayyan A.A."/>
            <person name="Kyndt J.A."/>
        </authorList>
    </citation>
    <scope>NUCLEOTIDE SEQUENCE</scope>
    <source>
        <strain evidence="2">DSM 9987</strain>
    </source>
</reference>
<gene>
    <name evidence="2" type="ORF">PQJ73_08020</name>
</gene>
<dbReference type="Proteomes" id="UP001165652">
    <property type="component" value="Unassembled WGS sequence"/>
</dbReference>
<dbReference type="EMBL" id="JAQQLI010000009">
    <property type="protein sequence ID" value="MDC7785626.1"/>
    <property type="molecule type" value="Genomic_DNA"/>
</dbReference>
<dbReference type="Gene3D" id="3.60.15.10">
    <property type="entry name" value="Ribonuclease Z/Hydroxyacylglutathione hydrolase-like"/>
    <property type="match status" value="1"/>
</dbReference>
<feature type="domain" description="Metallo-beta-lactamase" evidence="1">
    <location>
        <begin position="28"/>
        <end position="89"/>
    </location>
</feature>
<comment type="caution">
    <text evidence="2">The sequence shown here is derived from an EMBL/GenBank/DDBJ whole genome shotgun (WGS) entry which is preliminary data.</text>
</comment>
<sequence>MHCEIEFLAVGEASRAGDAIVLRYGYDHNYELMLVDGGHAETGDQIVEHLRQQFGPNPILQHVVLTHSDADHASGLRTVLSELTVRNLWLHIPWAHADLDLFSDKRFTFEGLQKKIEAEYEIISEILELARTAGCNIQPAFQGADIGPFKVLSPKENTYRYLVPQFDRTPDPDQAVIEAANMWIGKESVYKKLIEMAKAAAKSWIKESWTEERLRDGGITSASNESSVVLYGAFENELRVLLTGDAGVNALWWAANYAAQIGLPLQQFTFVQIPHHGSRRNVGPSVLDNLIGPAVPEGTAAHFQAYVSAPADDDKHPRRIVLNAFKRRGGRIIATQGVNKVHWGGFSPRPGYTACADLPFYTEVEEYT</sequence>
<protein>
    <submittedName>
        <fullName evidence="2">MBL fold metallo-hydrolase</fullName>
    </submittedName>
</protein>
<dbReference type="InterPro" id="IPR001279">
    <property type="entry name" value="Metallo-B-lactamas"/>
</dbReference>
<organism evidence="2 3">
    <name type="scientific">Rhodoplanes tepidamans</name>
    <name type="common">Rhodoplanes cryptolactis</name>
    <dbReference type="NCBI Taxonomy" id="200616"/>
    <lineage>
        <taxon>Bacteria</taxon>
        <taxon>Pseudomonadati</taxon>
        <taxon>Pseudomonadota</taxon>
        <taxon>Alphaproteobacteria</taxon>
        <taxon>Hyphomicrobiales</taxon>
        <taxon>Nitrobacteraceae</taxon>
        <taxon>Rhodoplanes</taxon>
    </lineage>
</organism>
<reference evidence="2" key="2">
    <citation type="submission" date="2023-02" db="EMBL/GenBank/DDBJ databases">
        <authorList>
            <person name="Rayyan A."/>
            <person name="Meyer T."/>
            <person name="Kyndt J.A."/>
        </authorList>
    </citation>
    <scope>NUCLEOTIDE SEQUENCE</scope>
    <source>
        <strain evidence="2">DSM 9987</strain>
    </source>
</reference>
<dbReference type="PANTHER" id="PTHR30619">
    <property type="entry name" value="DNA INTERNALIZATION/COMPETENCE PROTEIN COMEC/REC2"/>
    <property type="match status" value="1"/>
</dbReference>
<dbReference type="RefSeq" id="WP_272776474.1">
    <property type="nucleotide sequence ID" value="NZ_JAQQLI010000009.1"/>
</dbReference>
<evidence type="ECO:0000313" key="3">
    <source>
        <dbReference type="Proteomes" id="UP001165652"/>
    </source>
</evidence>
<evidence type="ECO:0000259" key="1">
    <source>
        <dbReference type="Pfam" id="PF00753"/>
    </source>
</evidence>
<name>A0ABT5J7J0_RHOTP</name>
<evidence type="ECO:0000313" key="2">
    <source>
        <dbReference type="EMBL" id="MDC7785626.1"/>
    </source>
</evidence>
<dbReference type="Pfam" id="PF00753">
    <property type="entry name" value="Lactamase_B"/>
    <property type="match status" value="1"/>
</dbReference>
<dbReference type="PANTHER" id="PTHR30619:SF1">
    <property type="entry name" value="RECOMBINATION PROTEIN 2"/>
    <property type="match status" value="1"/>
</dbReference>
<proteinExistence type="predicted"/>